<dbReference type="PROSITE" id="PS01124">
    <property type="entry name" value="HTH_ARAC_FAMILY_2"/>
    <property type="match status" value="1"/>
</dbReference>
<sequence length="268" mass="28501">MAKGKIRMLRSAAAGIDAVEAETRQSFARHTHDQFGIGLIYEGAQKSLSGRGIVEAGAGDMITVNPGEVHDGTPIGDAGRAWRMLYFDPSVIATAAEDISQGRAHSGEFTAPAFHDREVADHFRALFAAITDPTAMGDAIRHEEQLLPLLAGVLATGRRHQRERPATVAAAKTMIDDDPTAAITLADLAAEAGLSRFQLVRNFASAVGLTPHAYIVQRRIDLARRLIGGGMPLAEAAFAAGFADQSHMTRVFVSKYGLSPGIYAGAKK</sequence>
<dbReference type="GO" id="GO:0003700">
    <property type="term" value="F:DNA-binding transcription factor activity"/>
    <property type="evidence" value="ECO:0007669"/>
    <property type="project" value="InterPro"/>
</dbReference>
<evidence type="ECO:0000313" key="5">
    <source>
        <dbReference type="EMBL" id="USJ23388.1"/>
    </source>
</evidence>
<evidence type="ECO:0000256" key="1">
    <source>
        <dbReference type="ARBA" id="ARBA00023015"/>
    </source>
</evidence>
<dbReference type="Proteomes" id="UP001055460">
    <property type="component" value="Chromosome"/>
</dbReference>
<keyword evidence="1" id="KW-0805">Transcription regulation</keyword>
<dbReference type="InterPro" id="IPR003313">
    <property type="entry name" value="AraC-bd"/>
</dbReference>
<dbReference type="SUPFAM" id="SSF51215">
    <property type="entry name" value="Regulatory protein AraC"/>
    <property type="match status" value="1"/>
</dbReference>
<accession>A0A9Q8Y6T3</accession>
<feature type="domain" description="HTH araC/xylS-type" evidence="4">
    <location>
        <begin position="169"/>
        <end position="266"/>
    </location>
</feature>
<dbReference type="GO" id="GO:0043565">
    <property type="term" value="F:sequence-specific DNA binding"/>
    <property type="evidence" value="ECO:0007669"/>
    <property type="project" value="InterPro"/>
</dbReference>
<dbReference type="Gene3D" id="1.10.10.60">
    <property type="entry name" value="Homeodomain-like"/>
    <property type="match status" value="1"/>
</dbReference>
<dbReference type="SUPFAM" id="SSF46689">
    <property type="entry name" value="Homeodomain-like"/>
    <property type="match status" value="2"/>
</dbReference>
<dbReference type="RefSeq" id="WP_110818548.1">
    <property type="nucleotide sequence ID" value="NZ_CP098807.1"/>
</dbReference>
<dbReference type="Gene3D" id="2.60.120.10">
    <property type="entry name" value="Jelly Rolls"/>
    <property type="match status" value="1"/>
</dbReference>
<reference evidence="5" key="1">
    <citation type="submission" date="2022-06" db="EMBL/GenBank/DDBJ databases">
        <title>Physiological and biochemical characterization and genomic elucidation of a strain of the genus Ensifer adhaerens M8 that combines arsenic oxidation and chromium reduction.</title>
        <authorList>
            <person name="Li X."/>
            <person name="Yu c."/>
        </authorList>
    </citation>
    <scope>NUCLEOTIDE SEQUENCE</scope>
    <source>
        <strain evidence="5">M8</strain>
    </source>
</reference>
<dbReference type="InterPro" id="IPR037923">
    <property type="entry name" value="HTH-like"/>
</dbReference>
<dbReference type="EMBL" id="CP098807">
    <property type="protein sequence ID" value="USJ23388.1"/>
    <property type="molecule type" value="Genomic_DNA"/>
</dbReference>
<dbReference type="InterPro" id="IPR050204">
    <property type="entry name" value="AraC_XylS_family_regulators"/>
</dbReference>
<dbReference type="Pfam" id="PF02311">
    <property type="entry name" value="AraC_binding"/>
    <property type="match status" value="1"/>
</dbReference>
<protein>
    <submittedName>
        <fullName evidence="5">AraC family transcriptional regulator</fullName>
    </submittedName>
</protein>
<gene>
    <name evidence="5" type="ORF">NE863_19280</name>
</gene>
<dbReference type="InterPro" id="IPR009057">
    <property type="entry name" value="Homeodomain-like_sf"/>
</dbReference>
<dbReference type="SMART" id="SM00342">
    <property type="entry name" value="HTH_ARAC"/>
    <property type="match status" value="1"/>
</dbReference>
<dbReference type="PANTHER" id="PTHR46796:SF2">
    <property type="entry name" value="TRANSCRIPTIONAL REGULATORY PROTEIN"/>
    <property type="match status" value="1"/>
</dbReference>
<evidence type="ECO:0000313" key="6">
    <source>
        <dbReference type="Proteomes" id="UP001055460"/>
    </source>
</evidence>
<dbReference type="OrthoDB" id="110167at2"/>
<evidence type="ECO:0000256" key="3">
    <source>
        <dbReference type="ARBA" id="ARBA00023163"/>
    </source>
</evidence>
<dbReference type="Pfam" id="PF12833">
    <property type="entry name" value="HTH_18"/>
    <property type="match status" value="1"/>
</dbReference>
<dbReference type="InterPro" id="IPR014710">
    <property type="entry name" value="RmlC-like_jellyroll"/>
</dbReference>
<evidence type="ECO:0000256" key="2">
    <source>
        <dbReference type="ARBA" id="ARBA00023125"/>
    </source>
</evidence>
<dbReference type="PANTHER" id="PTHR46796">
    <property type="entry name" value="HTH-TYPE TRANSCRIPTIONAL ACTIVATOR RHAS-RELATED"/>
    <property type="match status" value="1"/>
</dbReference>
<name>A0A9Q8Y6T3_ENSAD</name>
<dbReference type="AlphaFoldDB" id="A0A9Q8Y6T3"/>
<proteinExistence type="predicted"/>
<dbReference type="InterPro" id="IPR018060">
    <property type="entry name" value="HTH_AraC"/>
</dbReference>
<keyword evidence="3" id="KW-0804">Transcription</keyword>
<keyword evidence="2" id="KW-0238">DNA-binding</keyword>
<organism evidence="5 6">
    <name type="scientific">Ensifer adhaerens</name>
    <name type="common">Sinorhizobium morelense</name>
    <dbReference type="NCBI Taxonomy" id="106592"/>
    <lineage>
        <taxon>Bacteria</taxon>
        <taxon>Pseudomonadati</taxon>
        <taxon>Pseudomonadota</taxon>
        <taxon>Alphaproteobacteria</taxon>
        <taxon>Hyphomicrobiales</taxon>
        <taxon>Rhizobiaceae</taxon>
        <taxon>Sinorhizobium/Ensifer group</taxon>
        <taxon>Ensifer</taxon>
    </lineage>
</organism>
<evidence type="ECO:0000259" key="4">
    <source>
        <dbReference type="PROSITE" id="PS01124"/>
    </source>
</evidence>